<proteinExistence type="predicted"/>
<keyword evidence="5" id="KW-0449">Lipoprotein</keyword>
<dbReference type="AlphaFoldDB" id="A0A369Z112"/>
<keyword evidence="3" id="KW-0472">Membrane</keyword>
<dbReference type="RefSeq" id="WP_111315310.1">
    <property type="nucleotide sequence ID" value="NZ_QEPW01000006.1"/>
</dbReference>
<feature type="domain" description="Glycine zipper 2TM" evidence="7">
    <location>
        <begin position="62"/>
        <end position="102"/>
    </location>
</feature>
<sequence>MKKLTVALALMMSIGLTSCANTDIFSGDVYEAGQAKEARSISYGTIVSVRPVKIQADNPGVIGTVGGGALGGIAGSTIGGGTGQAIATAVGAIGGAIIGSKAEEKMSQVNGAELVIRKDNREEIVVVQKADPSFKAGRRVRIVGGSSLNVSVIN</sequence>
<evidence type="ECO:0000256" key="5">
    <source>
        <dbReference type="ARBA" id="ARBA00023288"/>
    </source>
</evidence>
<feature type="signal peptide" evidence="6">
    <location>
        <begin position="1"/>
        <end position="22"/>
    </location>
</feature>
<comment type="caution">
    <text evidence="8">The sequence shown here is derived from an EMBL/GenBank/DDBJ whole genome shotgun (WGS) entry which is preliminary data.</text>
</comment>
<name>A0A369Z112_HAEPA</name>
<reference evidence="8 9" key="1">
    <citation type="submission" date="2018-05" db="EMBL/GenBank/DDBJ databases">
        <title>Draft Genome Sequences for a Diverse set of 7 Haemophilus Species.</title>
        <authorList>
            <person name="Nichols M."/>
            <person name="Topaz N."/>
            <person name="Wang X."/>
            <person name="Wang X."/>
            <person name="Boxrud D."/>
        </authorList>
    </citation>
    <scope>NUCLEOTIDE SEQUENCE [LARGE SCALE GENOMIC DNA]</scope>
    <source>
        <strain evidence="8 9">C2008001710</strain>
    </source>
</reference>
<evidence type="ECO:0000256" key="3">
    <source>
        <dbReference type="ARBA" id="ARBA00023136"/>
    </source>
</evidence>
<dbReference type="Proteomes" id="UP000253910">
    <property type="component" value="Unassembled WGS sequence"/>
</dbReference>
<dbReference type="InterPro" id="IPR008816">
    <property type="entry name" value="Gly_zipper_2TM_dom"/>
</dbReference>
<accession>A0A369Z112</accession>
<gene>
    <name evidence="8" type="ORF">DPV87_04795</name>
</gene>
<evidence type="ECO:0000256" key="6">
    <source>
        <dbReference type="SAM" id="SignalP"/>
    </source>
</evidence>
<dbReference type="PANTHER" id="PTHR35603:SF1">
    <property type="entry name" value="OUTER MEMBRANE LIPOPROTEIN SLYB"/>
    <property type="match status" value="1"/>
</dbReference>
<dbReference type="PROSITE" id="PS51257">
    <property type="entry name" value="PROKAR_LIPOPROTEIN"/>
    <property type="match status" value="1"/>
</dbReference>
<dbReference type="InterPro" id="IPR051407">
    <property type="entry name" value="Bact_OM_lipoprot/Surf_antigen"/>
</dbReference>
<keyword evidence="4" id="KW-0564">Palmitate</keyword>
<keyword evidence="2 6" id="KW-0732">Signal</keyword>
<evidence type="ECO:0000256" key="2">
    <source>
        <dbReference type="ARBA" id="ARBA00022729"/>
    </source>
</evidence>
<comment type="subcellular location">
    <subcellularLocation>
        <location evidence="1">Cell outer membrane</location>
        <topology evidence="1">Lipid-anchor</topology>
    </subcellularLocation>
</comment>
<protein>
    <submittedName>
        <fullName evidence="8">Glycine zipper 2TM domain-containing protein</fullName>
    </submittedName>
</protein>
<evidence type="ECO:0000259" key="7">
    <source>
        <dbReference type="Pfam" id="PF05433"/>
    </source>
</evidence>
<organism evidence="8 9">
    <name type="scientific">Haemophilus parainfluenzae</name>
    <dbReference type="NCBI Taxonomy" id="729"/>
    <lineage>
        <taxon>Bacteria</taxon>
        <taxon>Pseudomonadati</taxon>
        <taxon>Pseudomonadota</taxon>
        <taxon>Gammaproteobacteria</taxon>
        <taxon>Pasteurellales</taxon>
        <taxon>Pasteurellaceae</taxon>
        <taxon>Haemophilus</taxon>
    </lineage>
</organism>
<feature type="chain" id="PRO_5016918263" evidence="6">
    <location>
        <begin position="23"/>
        <end position="154"/>
    </location>
</feature>
<dbReference type="EMBL" id="QEPW01000006">
    <property type="protein sequence ID" value="RDE92691.1"/>
    <property type="molecule type" value="Genomic_DNA"/>
</dbReference>
<evidence type="ECO:0000313" key="9">
    <source>
        <dbReference type="Proteomes" id="UP000253910"/>
    </source>
</evidence>
<dbReference type="Pfam" id="PF05433">
    <property type="entry name" value="Rick_17kDa_Anti"/>
    <property type="match status" value="1"/>
</dbReference>
<dbReference type="GO" id="GO:0009279">
    <property type="term" value="C:cell outer membrane"/>
    <property type="evidence" value="ECO:0007669"/>
    <property type="project" value="UniProtKB-SubCell"/>
</dbReference>
<evidence type="ECO:0000256" key="4">
    <source>
        <dbReference type="ARBA" id="ARBA00023139"/>
    </source>
</evidence>
<evidence type="ECO:0000313" key="8">
    <source>
        <dbReference type="EMBL" id="RDE92691.1"/>
    </source>
</evidence>
<evidence type="ECO:0000256" key="1">
    <source>
        <dbReference type="ARBA" id="ARBA00004459"/>
    </source>
</evidence>
<dbReference type="PANTHER" id="PTHR35603">
    <property type="match status" value="1"/>
</dbReference>